<dbReference type="EMBL" id="CAJJDN010000092">
    <property type="protein sequence ID" value="CAD8109052.1"/>
    <property type="molecule type" value="Genomic_DNA"/>
</dbReference>
<protein>
    <submittedName>
        <fullName evidence="1">Uncharacterized protein</fullName>
    </submittedName>
</protein>
<accession>A0A8S1Q1H1</accession>
<proteinExistence type="predicted"/>
<dbReference type="Proteomes" id="UP000692954">
    <property type="component" value="Unassembled WGS sequence"/>
</dbReference>
<evidence type="ECO:0000313" key="2">
    <source>
        <dbReference type="Proteomes" id="UP000692954"/>
    </source>
</evidence>
<gene>
    <name evidence="1" type="ORF">PSON_ATCC_30995.1.T0920211</name>
</gene>
<organism evidence="1 2">
    <name type="scientific">Paramecium sonneborni</name>
    <dbReference type="NCBI Taxonomy" id="65129"/>
    <lineage>
        <taxon>Eukaryota</taxon>
        <taxon>Sar</taxon>
        <taxon>Alveolata</taxon>
        <taxon>Ciliophora</taxon>
        <taxon>Intramacronucleata</taxon>
        <taxon>Oligohymenophorea</taxon>
        <taxon>Peniculida</taxon>
        <taxon>Parameciidae</taxon>
        <taxon>Paramecium</taxon>
    </lineage>
</organism>
<sequence length="60" mass="7223">MFILLYFLDEIAIFMKDRILQHHNLKDVKIINISSETYLLYSKQYNDCIQVGFLKQQVLI</sequence>
<reference evidence="1" key="1">
    <citation type="submission" date="2021-01" db="EMBL/GenBank/DDBJ databases">
        <authorList>
            <consortium name="Genoscope - CEA"/>
            <person name="William W."/>
        </authorList>
    </citation>
    <scope>NUCLEOTIDE SEQUENCE</scope>
</reference>
<comment type="caution">
    <text evidence="1">The sequence shown here is derived from an EMBL/GenBank/DDBJ whole genome shotgun (WGS) entry which is preliminary data.</text>
</comment>
<dbReference type="AlphaFoldDB" id="A0A8S1Q1H1"/>
<evidence type="ECO:0000313" key="1">
    <source>
        <dbReference type="EMBL" id="CAD8109052.1"/>
    </source>
</evidence>
<keyword evidence="2" id="KW-1185">Reference proteome</keyword>
<name>A0A8S1Q1H1_9CILI</name>